<dbReference type="PROSITE" id="PS00028">
    <property type="entry name" value="ZINC_FINGER_C2H2_1"/>
    <property type="match status" value="1"/>
</dbReference>
<feature type="compositionally biased region" description="Polar residues" evidence="8">
    <location>
        <begin position="620"/>
        <end position="629"/>
    </location>
</feature>
<evidence type="ECO:0000256" key="2">
    <source>
        <dbReference type="ARBA" id="ARBA00006661"/>
    </source>
</evidence>
<evidence type="ECO:0000256" key="4">
    <source>
        <dbReference type="ARBA" id="ARBA00023172"/>
    </source>
</evidence>
<dbReference type="EMBL" id="JARAKH010000002">
    <property type="protein sequence ID" value="KAK8406672.1"/>
    <property type="molecule type" value="Genomic_DNA"/>
</dbReference>
<evidence type="ECO:0000256" key="1">
    <source>
        <dbReference type="ARBA" id="ARBA00004123"/>
    </source>
</evidence>
<evidence type="ECO:0000256" key="8">
    <source>
        <dbReference type="SAM" id="MobiDB-lite"/>
    </source>
</evidence>
<evidence type="ECO:0000313" key="11">
    <source>
        <dbReference type="Proteomes" id="UP001487740"/>
    </source>
</evidence>
<evidence type="ECO:0000256" key="6">
    <source>
        <dbReference type="ARBA" id="ARBA00023242"/>
    </source>
</evidence>
<reference evidence="10 11" key="1">
    <citation type="submission" date="2023-03" db="EMBL/GenBank/DDBJ databases">
        <title>High-quality genome of Scylla paramamosain provides insights in environmental adaptation.</title>
        <authorList>
            <person name="Zhang L."/>
        </authorList>
    </citation>
    <scope>NUCLEOTIDE SEQUENCE [LARGE SCALE GENOMIC DNA]</scope>
    <source>
        <strain evidence="10">LZ_2023a</strain>
        <tissue evidence="10">Muscle</tissue>
    </source>
</reference>
<protein>
    <recommendedName>
        <fullName evidence="7">Structure-specific endonuclease subunit SLX4</fullName>
    </recommendedName>
</protein>
<evidence type="ECO:0000256" key="5">
    <source>
        <dbReference type="ARBA" id="ARBA00023204"/>
    </source>
</evidence>
<dbReference type="AlphaFoldDB" id="A0AAW0V6X3"/>
<comment type="caution">
    <text evidence="10">The sequence shown here is derived from an EMBL/GenBank/DDBJ whole genome shotgun (WGS) entry which is preliminary data.</text>
</comment>
<dbReference type="InterPro" id="IPR018574">
    <property type="entry name" value="Structure-sp_endonuc_su_Slx4"/>
</dbReference>
<dbReference type="GO" id="GO:0000712">
    <property type="term" value="P:resolution of meiotic recombination intermediates"/>
    <property type="evidence" value="ECO:0007669"/>
    <property type="project" value="TreeGrafter"/>
</dbReference>
<keyword evidence="11" id="KW-1185">Reference proteome</keyword>
<feature type="domain" description="C2H2-type" evidence="9">
    <location>
        <begin position="171"/>
        <end position="193"/>
    </location>
</feature>
<dbReference type="GO" id="GO:0006260">
    <property type="term" value="P:DNA replication"/>
    <property type="evidence" value="ECO:0007669"/>
    <property type="project" value="InterPro"/>
</dbReference>
<feature type="compositionally biased region" description="Polar residues" evidence="8">
    <location>
        <begin position="65"/>
        <end position="84"/>
    </location>
</feature>
<keyword evidence="4" id="KW-0233">DNA recombination</keyword>
<accession>A0AAW0V6X3</accession>
<keyword evidence="6" id="KW-0539">Nucleus</keyword>
<comment type="similarity">
    <text evidence="2">Belongs to the SLX4 family.</text>
</comment>
<evidence type="ECO:0000256" key="7">
    <source>
        <dbReference type="ARBA" id="ARBA00029496"/>
    </source>
</evidence>
<evidence type="ECO:0000256" key="3">
    <source>
        <dbReference type="ARBA" id="ARBA00022763"/>
    </source>
</evidence>
<feature type="compositionally biased region" description="Basic and acidic residues" evidence="8">
    <location>
        <begin position="11"/>
        <end position="26"/>
    </location>
</feature>
<feature type="region of interest" description="Disordered" evidence="8">
    <location>
        <begin position="662"/>
        <end position="706"/>
    </location>
</feature>
<gene>
    <name evidence="10" type="ORF">O3P69_007326</name>
</gene>
<keyword evidence="5" id="KW-0234">DNA repair</keyword>
<dbReference type="PANTHER" id="PTHR21541">
    <property type="entry name" value="BTB POZ DOMAIN CONTAINING 12"/>
    <property type="match status" value="1"/>
</dbReference>
<feature type="region of interest" description="Disordered" evidence="8">
    <location>
        <begin position="616"/>
        <end position="639"/>
    </location>
</feature>
<feature type="compositionally biased region" description="Basic and acidic residues" evidence="8">
    <location>
        <begin position="85"/>
        <end position="99"/>
    </location>
</feature>
<feature type="compositionally biased region" description="Basic residues" evidence="8">
    <location>
        <begin position="38"/>
        <end position="53"/>
    </location>
</feature>
<dbReference type="Proteomes" id="UP001487740">
    <property type="component" value="Unassembled WGS sequence"/>
</dbReference>
<feature type="compositionally biased region" description="Low complexity" evidence="8">
    <location>
        <begin position="690"/>
        <end position="703"/>
    </location>
</feature>
<proteinExistence type="inferred from homology"/>
<dbReference type="InterPro" id="IPR013087">
    <property type="entry name" value="Znf_C2H2_type"/>
</dbReference>
<keyword evidence="3" id="KW-0227">DNA damage</keyword>
<dbReference type="Pfam" id="PF09494">
    <property type="entry name" value="Slx4"/>
    <property type="match status" value="1"/>
</dbReference>
<dbReference type="GO" id="GO:0006281">
    <property type="term" value="P:DNA repair"/>
    <property type="evidence" value="ECO:0007669"/>
    <property type="project" value="UniProtKB-KW"/>
</dbReference>
<dbReference type="GO" id="GO:0033557">
    <property type="term" value="C:Slx1-Slx4 complex"/>
    <property type="evidence" value="ECO:0007669"/>
    <property type="project" value="InterPro"/>
</dbReference>
<evidence type="ECO:0000259" key="9">
    <source>
        <dbReference type="PROSITE" id="PS00028"/>
    </source>
</evidence>
<feature type="region of interest" description="Disordered" evidence="8">
    <location>
        <begin position="1"/>
        <end position="99"/>
    </location>
</feature>
<dbReference type="CDD" id="cd22999">
    <property type="entry name" value="SAP_SLX4"/>
    <property type="match status" value="1"/>
</dbReference>
<evidence type="ECO:0000313" key="10">
    <source>
        <dbReference type="EMBL" id="KAK8406672.1"/>
    </source>
</evidence>
<organism evidence="10 11">
    <name type="scientific">Scylla paramamosain</name>
    <name type="common">Mud crab</name>
    <dbReference type="NCBI Taxonomy" id="85552"/>
    <lineage>
        <taxon>Eukaryota</taxon>
        <taxon>Metazoa</taxon>
        <taxon>Ecdysozoa</taxon>
        <taxon>Arthropoda</taxon>
        <taxon>Crustacea</taxon>
        <taxon>Multicrustacea</taxon>
        <taxon>Malacostraca</taxon>
        <taxon>Eumalacostraca</taxon>
        <taxon>Eucarida</taxon>
        <taxon>Decapoda</taxon>
        <taxon>Pleocyemata</taxon>
        <taxon>Brachyura</taxon>
        <taxon>Eubrachyura</taxon>
        <taxon>Portunoidea</taxon>
        <taxon>Portunidae</taxon>
        <taxon>Portuninae</taxon>
        <taxon>Scylla</taxon>
    </lineage>
</organism>
<sequence length="809" mass="90709">MSASRKLCLNRKRERELCPEGAHDISDDFQEAATVFRLPKRLRSGKSQGKSKRTVLDPDTEEDPSSSANKDPPDENTTNTSLQDQHLEEHGNETSVKDTDLQEIEKMLCSESEKLCPSCKVIVPSAVFADHFKECLQKFKRTRGGCKKKLPDANREGETNQQKEHQPVLPCPVCKKPFKSKTQRVSHVKACAHGHGLTSEQLLLASRLLEKQTEEWSELGLPSVQQPQNSKPKAQKAVKHTEDLNDPDIAMALAMSRSMVEEEVESRTSREEKLFALGMEDIVNEDRKVKPVLLLPPDAVSSKTSARQMKKTAKNRKGCCRIYNTALVTRSVEERERLISEKVAVLLTSSDTAEGGWANSETPKHSRRLASLVNKTCQLWEAARSGTDEPIHSFYVPDLEPYIIPKETVIGSLFRHLSQVPGRVNTTALHAMDEESESECETETTSEVEDFCTQMVLAELMGSQEEQDHSSETEWEQTSEVMDTQGFLLPSQIAKTQRESKVNTSLLGKFTKGQPSDETLVNIAAEVEQLDDNIHQTVNEAESKPVTPVKTCCTPATHQIYFSKRKEVTPQPDYKNMKSPDLKKELQKYGICALGRKKAVMVLQHVYEQTHPFVTDSEAETSFSQTPQKNAVIPTDRPKLLQSQMRKKGRFGLASVELKSNKKNATREVAPEESALPVEGEREKEESEESQLNSSTSSEGSSGYLFGETVFSPEEEDNLSSTQQADLASQVREMIVSNSDLHRKVLLYEPIFVEDLHAILKSNKTKCSIQALLDVLDDLCLIVRTQANQNRCQIRASKTRKKTSPKKKT</sequence>
<name>A0AAW0V6X3_SCYPA</name>
<dbReference type="PANTHER" id="PTHR21541:SF3">
    <property type="entry name" value="STRUCTURE-SPECIFIC ENDONUCLEASE SUBUNIT SLX4"/>
    <property type="match status" value="1"/>
</dbReference>
<comment type="subcellular location">
    <subcellularLocation>
        <location evidence="1">Nucleus</location>
    </subcellularLocation>
</comment>